<organism evidence="2 3">
    <name type="scientific">Oldenlandia corymbosa var. corymbosa</name>
    <dbReference type="NCBI Taxonomy" id="529605"/>
    <lineage>
        <taxon>Eukaryota</taxon>
        <taxon>Viridiplantae</taxon>
        <taxon>Streptophyta</taxon>
        <taxon>Embryophyta</taxon>
        <taxon>Tracheophyta</taxon>
        <taxon>Spermatophyta</taxon>
        <taxon>Magnoliopsida</taxon>
        <taxon>eudicotyledons</taxon>
        <taxon>Gunneridae</taxon>
        <taxon>Pentapetalae</taxon>
        <taxon>asterids</taxon>
        <taxon>lamiids</taxon>
        <taxon>Gentianales</taxon>
        <taxon>Rubiaceae</taxon>
        <taxon>Rubioideae</taxon>
        <taxon>Spermacoceae</taxon>
        <taxon>Hedyotis-Oldenlandia complex</taxon>
        <taxon>Oldenlandia</taxon>
    </lineage>
</organism>
<evidence type="ECO:0000313" key="3">
    <source>
        <dbReference type="Proteomes" id="UP001161247"/>
    </source>
</evidence>
<keyword evidence="3" id="KW-1185">Reference proteome</keyword>
<dbReference type="AlphaFoldDB" id="A0AAV1EDU3"/>
<evidence type="ECO:0000256" key="1">
    <source>
        <dbReference type="SAM" id="MobiDB-lite"/>
    </source>
</evidence>
<feature type="compositionally biased region" description="Basic and acidic residues" evidence="1">
    <location>
        <begin position="103"/>
        <end position="121"/>
    </location>
</feature>
<name>A0AAV1EDU3_OLDCO</name>
<dbReference type="EMBL" id="OX459126">
    <property type="protein sequence ID" value="CAI9117897.1"/>
    <property type="molecule type" value="Genomic_DNA"/>
</dbReference>
<protein>
    <submittedName>
        <fullName evidence="2">OLC1v1019386C1</fullName>
    </submittedName>
</protein>
<reference evidence="2" key="1">
    <citation type="submission" date="2023-03" db="EMBL/GenBank/DDBJ databases">
        <authorList>
            <person name="Julca I."/>
        </authorList>
    </citation>
    <scope>NUCLEOTIDE SEQUENCE</scope>
</reference>
<dbReference type="Proteomes" id="UP001161247">
    <property type="component" value="Chromosome 9"/>
</dbReference>
<feature type="region of interest" description="Disordered" evidence="1">
    <location>
        <begin position="90"/>
        <end position="121"/>
    </location>
</feature>
<sequence>MAKLTAHMPKCISSYGVIKDHASIWICRAFVTSTRPCEKQYLDKETCEKVKEAAVAVTEGIKEARQTGQFVKETITTNAGTVVTEMAKKALEKASEDGEDEEKEGKSAWQKVKEVVKGKDK</sequence>
<gene>
    <name evidence="2" type="ORF">OLC1_LOCUS23886</name>
</gene>
<accession>A0AAV1EDU3</accession>
<evidence type="ECO:0000313" key="2">
    <source>
        <dbReference type="EMBL" id="CAI9117897.1"/>
    </source>
</evidence>
<proteinExistence type="predicted"/>